<accession>A0AAD1UJZ2</accession>
<dbReference type="EMBL" id="CAMPGE010011949">
    <property type="protein sequence ID" value="CAI2370746.1"/>
    <property type="molecule type" value="Genomic_DNA"/>
</dbReference>
<organism evidence="2 3">
    <name type="scientific">Euplotes crassus</name>
    <dbReference type="NCBI Taxonomy" id="5936"/>
    <lineage>
        <taxon>Eukaryota</taxon>
        <taxon>Sar</taxon>
        <taxon>Alveolata</taxon>
        <taxon>Ciliophora</taxon>
        <taxon>Intramacronucleata</taxon>
        <taxon>Spirotrichea</taxon>
        <taxon>Hypotrichia</taxon>
        <taxon>Euplotida</taxon>
        <taxon>Euplotidae</taxon>
        <taxon>Moneuplotes</taxon>
    </lineage>
</organism>
<keyword evidence="3" id="KW-1185">Reference proteome</keyword>
<evidence type="ECO:0000256" key="1">
    <source>
        <dbReference type="SAM" id="MobiDB-lite"/>
    </source>
</evidence>
<dbReference type="AlphaFoldDB" id="A0AAD1UJZ2"/>
<comment type="caution">
    <text evidence="2">The sequence shown here is derived from an EMBL/GenBank/DDBJ whole genome shotgun (WGS) entry which is preliminary data.</text>
</comment>
<sequence length="402" mass="46245">MSSKNKTFSHNKSEEFKVKQVVEENTQEIINFFSLSVEKFKEIKERGQKVNREKFKQYVSDTINIESNVILEEVKEPEPKASSNNFKDMCDYLKKTLKGEVLELLNIEEHDLEHTIGELFSTTSSILTYSQKQQIFEDLFSDALSKLEETFSEKHYEIYFDKIANHFDDKWKLKMKESLFKGTTNCNIHYIPTQGLFLLSLEELTNCQTLDKAFLFDMSQAISNITNSISLDLEGGSSDEEEAKIPNNPPPDATPKPSSLTSFKAPPRSKKNPKFSPVRSSSPKIPRASPQKSSAAKPGSKRSSRPLTLRYVQEMNAVLELGMIKLFMLKAVLLKLAKQVDEIMNDISLELKIYYLNFFNSLTDEFNTEDDTVKLKMGTMYHNQHFLVHNNEVLIKFKKILK</sequence>
<feature type="region of interest" description="Disordered" evidence="1">
    <location>
        <begin position="233"/>
        <end position="304"/>
    </location>
</feature>
<evidence type="ECO:0000313" key="3">
    <source>
        <dbReference type="Proteomes" id="UP001295684"/>
    </source>
</evidence>
<gene>
    <name evidence="2" type="ORF">ECRASSUSDP1_LOCUS12064</name>
</gene>
<protein>
    <submittedName>
        <fullName evidence="2">Uncharacterized protein</fullName>
    </submittedName>
</protein>
<proteinExistence type="predicted"/>
<evidence type="ECO:0000313" key="2">
    <source>
        <dbReference type="EMBL" id="CAI2370746.1"/>
    </source>
</evidence>
<name>A0AAD1UJZ2_EUPCR</name>
<reference evidence="2" key="1">
    <citation type="submission" date="2023-07" db="EMBL/GenBank/DDBJ databases">
        <authorList>
            <consortium name="AG Swart"/>
            <person name="Singh M."/>
            <person name="Singh A."/>
            <person name="Seah K."/>
            <person name="Emmerich C."/>
        </authorList>
    </citation>
    <scope>NUCLEOTIDE SEQUENCE</scope>
    <source>
        <strain evidence="2">DP1</strain>
    </source>
</reference>
<dbReference type="Proteomes" id="UP001295684">
    <property type="component" value="Unassembled WGS sequence"/>
</dbReference>